<sequence length="711" mass="77470">MEAVIHLRAAGTSLVLDARGTAVPAFVHWGADLGDLTPAQLSDLADAQVPAAPNAAVDSPVRPLILPLLDTAWQGRPALSGDRRLAPFELVGIEADESGAVRFTLVSGAASVGVGVGVGEVASVEVVVEFRMTVEGLLRSRSTLTNRSADPYELDELSVVLPLPSRAAEVLDFSGHWAGERRPQRTAIQHGATLRESRHGRPGHDASYLTLAGTGSFGFRSGEVWAVHLGFSGSQRSWVERQVSGLSVVGAGELLARGEVVLQQNSSYQTPWVSASYSPEGMDAASARFHRYLRRERGFSSRPHPIILNTWEAVYFDHDEAALRRLADAGARVGAERFVLDDGWMSGRTDAKRALGDWTVDTERWPNGLGPLIDYVTGLGLDFGLWVEPEMVNPDSRMAREHPEWILAEAPGTRSLLARDQLVVDLADPEAFAAVFAMLDALLSEYDIRYLKWDHNRDLLVTRSHEQTLAAYRLMDQLLARHPQIEIESCASGGARADLGILERTTRVWASDTNDPLERQSIYRYSSLLLPPELLGVHLGAPTAHTTGRTHSPAFRFATALFGWAGIEWNLSLASETELDQVARWLDAYREVRPILHAGTVVRADRRDTALWVHGVVDDEQSEAVFAVVAMSAQQDAIPDAVQLPGLDPDREYTVSVLDVGAEPRYFAAALPPWLVRGSLTLSGRALAEVGFAAPPLAPEQAVVLRVRVLA</sequence>
<dbReference type="CDD" id="cd14791">
    <property type="entry name" value="GH36"/>
    <property type="match status" value="1"/>
</dbReference>
<dbReference type="InterPro" id="IPR013785">
    <property type="entry name" value="Aldolase_TIM"/>
</dbReference>
<keyword evidence="3" id="KW-0378">Hydrolase</keyword>
<evidence type="ECO:0000256" key="2">
    <source>
        <dbReference type="ARBA" id="ARBA00012755"/>
    </source>
</evidence>
<dbReference type="InterPro" id="IPR031704">
    <property type="entry name" value="Glyco_hydro_36_N"/>
</dbReference>
<dbReference type="SUPFAM" id="SSF51445">
    <property type="entry name" value="(Trans)glycosidases"/>
    <property type="match status" value="1"/>
</dbReference>
<evidence type="ECO:0000259" key="6">
    <source>
        <dbReference type="Pfam" id="PF16875"/>
    </source>
</evidence>
<organism evidence="7 8">
    <name type="scientific">Subtercola boreus</name>
    <dbReference type="NCBI Taxonomy" id="120213"/>
    <lineage>
        <taxon>Bacteria</taxon>
        <taxon>Bacillati</taxon>
        <taxon>Actinomycetota</taxon>
        <taxon>Actinomycetes</taxon>
        <taxon>Micrococcales</taxon>
        <taxon>Microbacteriaceae</taxon>
        <taxon>Subtercola</taxon>
    </lineage>
</organism>
<dbReference type="OrthoDB" id="9758822at2"/>
<dbReference type="Pfam" id="PF16875">
    <property type="entry name" value="Glyco_hydro_36N"/>
    <property type="match status" value="1"/>
</dbReference>
<dbReference type="GO" id="GO:0016052">
    <property type="term" value="P:carbohydrate catabolic process"/>
    <property type="evidence" value="ECO:0007669"/>
    <property type="project" value="InterPro"/>
</dbReference>
<dbReference type="Pfam" id="PF16874">
    <property type="entry name" value="Glyco_hydro_36C"/>
    <property type="match status" value="1"/>
</dbReference>
<dbReference type="PANTHER" id="PTHR43053">
    <property type="entry name" value="GLYCOSIDASE FAMILY 31"/>
    <property type="match status" value="1"/>
</dbReference>
<comment type="caution">
    <text evidence="7">The sequence shown here is derived from an EMBL/GenBank/DDBJ whole genome shotgun (WGS) entry which is preliminary data.</text>
</comment>
<dbReference type="InterPro" id="IPR038417">
    <property type="entry name" value="Alpga-gal_N_sf"/>
</dbReference>
<dbReference type="InterPro" id="IPR017853">
    <property type="entry name" value="GH"/>
</dbReference>
<evidence type="ECO:0000259" key="5">
    <source>
        <dbReference type="Pfam" id="PF16874"/>
    </source>
</evidence>
<evidence type="ECO:0000313" key="8">
    <source>
        <dbReference type="Proteomes" id="UP000257080"/>
    </source>
</evidence>
<evidence type="ECO:0000313" key="7">
    <source>
        <dbReference type="EMBL" id="RFA29632.1"/>
    </source>
</evidence>
<dbReference type="GO" id="GO:0004557">
    <property type="term" value="F:alpha-galactosidase activity"/>
    <property type="evidence" value="ECO:0007669"/>
    <property type="project" value="UniProtKB-EC"/>
</dbReference>
<feature type="domain" description="Glycosyl hydrolase family 36 C-terminal" evidence="5">
    <location>
        <begin position="616"/>
        <end position="704"/>
    </location>
</feature>
<dbReference type="Gene3D" id="2.60.40.1180">
    <property type="entry name" value="Golgi alpha-mannosidase II"/>
    <property type="match status" value="1"/>
</dbReference>
<evidence type="ECO:0000256" key="4">
    <source>
        <dbReference type="ARBA" id="ARBA00023295"/>
    </source>
</evidence>
<dbReference type="Pfam" id="PF02065">
    <property type="entry name" value="Melibiase"/>
    <property type="match status" value="1"/>
</dbReference>
<keyword evidence="4" id="KW-0326">Glycosidase</keyword>
<dbReference type="InterPro" id="IPR013780">
    <property type="entry name" value="Glyco_hydro_b"/>
</dbReference>
<dbReference type="InterPro" id="IPR031705">
    <property type="entry name" value="Glyco_hydro_36_C"/>
</dbReference>
<dbReference type="Gene3D" id="3.20.20.70">
    <property type="entry name" value="Aldolase class I"/>
    <property type="match status" value="1"/>
</dbReference>
<dbReference type="PRINTS" id="PR00743">
    <property type="entry name" value="GLHYDRLASE36"/>
</dbReference>
<dbReference type="EC" id="3.2.1.22" evidence="2"/>
<dbReference type="InterPro" id="IPR050985">
    <property type="entry name" value="Alpha-glycosidase_related"/>
</dbReference>
<dbReference type="InterPro" id="IPR002252">
    <property type="entry name" value="Glyco_hydro_36"/>
</dbReference>
<comment type="catalytic activity">
    <reaction evidence="1">
        <text>Hydrolysis of terminal, non-reducing alpha-D-galactose residues in alpha-D-galactosides, including galactose oligosaccharides, galactomannans and galactolipids.</text>
        <dbReference type="EC" id="3.2.1.22"/>
    </reaction>
</comment>
<dbReference type="EMBL" id="NBXE01000002">
    <property type="protein sequence ID" value="RFA29632.1"/>
    <property type="molecule type" value="Genomic_DNA"/>
</dbReference>
<name>A0A3E0WE82_9MICO</name>
<reference evidence="7 8" key="1">
    <citation type="submission" date="2017-04" db="EMBL/GenBank/DDBJ databases">
        <title>Comparative genome analysis of Subtercola boreus.</title>
        <authorList>
            <person name="Cho Y.-J."/>
            <person name="Cho A."/>
            <person name="Kim O.-S."/>
            <person name="Lee J.-I."/>
        </authorList>
    </citation>
    <scope>NUCLEOTIDE SEQUENCE [LARGE SCALE GENOMIC DNA]</scope>
    <source>
        <strain evidence="7 8">P28004</strain>
    </source>
</reference>
<proteinExistence type="predicted"/>
<evidence type="ECO:0000256" key="3">
    <source>
        <dbReference type="ARBA" id="ARBA00022801"/>
    </source>
</evidence>
<dbReference type="PANTHER" id="PTHR43053:SF3">
    <property type="entry name" value="ALPHA-GALACTOSIDASE C-RELATED"/>
    <property type="match status" value="1"/>
</dbReference>
<feature type="domain" description="Glycosyl hydrolase family 36 N-terminal" evidence="6">
    <location>
        <begin position="24"/>
        <end position="262"/>
    </location>
</feature>
<evidence type="ECO:0000256" key="1">
    <source>
        <dbReference type="ARBA" id="ARBA00001255"/>
    </source>
</evidence>
<dbReference type="Proteomes" id="UP000257080">
    <property type="component" value="Unassembled WGS sequence"/>
</dbReference>
<dbReference type="Gene3D" id="2.70.98.60">
    <property type="entry name" value="alpha-galactosidase from lactobacil brevis"/>
    <property type="match status" value="1"/>
</dbReference>
<accession>A0A3E0WE82</accession>
<gene>
    <name evidence="7" type="ORF">B7R25_01240</name>
</gene>
<protein>
    <recommendedName>
        <fullName evidence="2">alpha-galactosidase</fullName>
        <ecNumber evidence="2">3.2.1.22</ecNumber>
    </recommendedName>
</protein>
<dbReference type="AlphaFoldDB" id="A0A3E0WE82"/>